<dbReference type="EMBL" id="BART01034410">
    <property type="protein sequence ID" value="GAH17144.1"/>
    <property type="molecule type" value="Genomic_DNA"/>
</dbReference>
<evidence type="ECO:0000313" key="1">
    <source>
        <dbReference type="EMBL" id="GAH17144.1"/>
    </source>
</evidence>
<sequence>KKYKEDDIKCVVIDNKSYEWDREAFNIPYFDNSGCEELTLIDRIVMVDKCFFDSVYSDGEYFPHHLKYIKPSNDEVIILKGLKDVILNCINEYNK</sequence>
<name>X1EJ49_9ZZZZ</name>
<gene>
    <name evidence="1" type="ORF">S01H4_58820</name>
</gene>
<accession>X1EJ49</accession>
<organism evidence="1">
    <name type="scientific">marine sediment metagenome</name>
    <dbReference type="NCBI Taxonomy" id="412755"/>
    <lineage>
        <taxon>unclassified sequences</taxon>
        <taxon>metagenomes</taxon>
        <taxon>ecological metagenomes</taxon>
    </lineage>
</organism>
<protein>
    <submittedName>
        <fullName evidence="1">Uncharacterized protein</fullName>
    </submittedName>
</protein>
<proteinExistence type="predicted"/>
<feature type="non-terminal residue" evidence="1">
    <location>
        <position position="1"/>
    </location>
</feature>
<comment type="caution">
    <text evidence="1">The sequence shown here is derived from an EMBL/GenBank/DDBJ whole genome shotgun (WGS) entry which is preliminary data.</text>
</comment>
<reference evidence="1" key="1">
    <citation type="journal article" date="2014" name="Front. Microbiol.">
        <title>High frequency of phylogenetically diverse reductive dehalogenase-homologous genes in deep subseafloor sedimentary metagenomes.</title>
        <authorList>
            <person name="Kawai M."/>
            <person name="Futagami T."/>
            <person name="Toyoda A."/>
            <person name="Takaki Y."/>
            <person name="Nishi S."/>
            <person name="Hori S."/>
            <person name="Arai W."/>
            <person name="Tsubouchi T."/>
            <person name="Morono Y."/>
            <person name="Uchiyama I."/>
            <person name="Ito T."/>
            <person name="Fujiyama A."/>
            <person name="Inagaki F."/>
            <person name="Takami H."/>
        </authorList>
    </citation>
    <scope>NUCLEOTIDE SEQUENCE</scope>
    <source>
        <strain evidence="1">Expedition CK06-06</strain>
    </source>
</reference>
<dbReference type="AlphaFoldDB" id="X1EJ49"/>